<keyword evidence="6" id="KW-1185">Reference proteome</keyword>
<dbReference type="InterPro" id="IPR057326">
    <property type="entry name" value="KR_dom"/>
</dbReference>
<name>A0A8H8RIG7_9HELO</name>
<reference evidence="5 6" key="1">
    <citation type="submission" date="2018-05" db="EMBL/GenBank/DDBJ databases">
        <title>Genome sequencing and assembly of the regulated plant pathogen Lachnellula willkommii and related sister species for the development of diagnostic species identification markers.</title>
        <authorList>
            <person name="Giroux E."/>
            <person name="Bilodeau G."/>
        </authorList>
    </citation>
    <scope>NUCLEOTIDE SEQUENCE [LARGE SCALE GENOMIC DNA]</scope>
    <source>
        <strain evidence="5 6">CBS 197.66</strain>
    </source>
</reference>
<evidence type="ECO:0000256" key="2">
    <source>
        <dbReference type="ARBA" id="ARBA00022857"/>
    </source>
</evidence>
<dbReference type="InterPro" id="IPR036291">
    <property type="entry name" value="NAD(P)-bd_dom_sf"/>
</dbReference>
<comment type="caution">
    <text evidence="5">The sequence shown here is derived from an EMBL/GenBank/DDBJ whole genome shotgun (WGS) entry which is preliminary data.</text>
</comment>
<feature type="domain" description="Ketoreductase" evidence="4">
    <location>
        <begin position="26"/>
        <end position="198"/>
    </location>
</feature>
<gene>
    <name evidence="5" type="ORF">LSUB1_G006551</name>
</gene>
<dbReference type="SUPFAM" id="SSF51735">
    <property type="entry name" value="NAD(P)-binding Rossmann-fold domains"/>
    <property type="match status" value="1"/>
</dbReference>
<dbReference type="GO" id="GO:0016491">
    <property type="term" value="F:oxidoreductase activity"/>
    <property type="evidence" value="ECO:0007669"/>
    <property type="project" value="UniProtKB-KW"/>
</dbReference>
<dbReference type="EMBL" id="QGMJ01000563">
    <property type="protein sequence ID" value="TVY35103.1"/>
    <property type="molecule type" value="Genomic_DNA"/>
</dbReference>
<keyword evidence="2" id="KW-0521">NADP</keyword>
<dbReference type="Proteomes" id="UP000462212">
    <property type="component" value="Unassembled WGS sequence"/>
</dbReference>
<dbReference type="AlphaFoldDB" id="A0A8H8RIG7"/>
<evidence type="ECO:0000256" key="1">
    <source>
        <dbReference type="ARBA" id="ARBA00006484"/>
    </source>
</evidence>
<proteinExistence type="inferred from homology"/>
<dbReference type="SMART" id="SM00822">
    <property type="entry name" value="PKS_KR"/>
    <property type="match status" value="1"/>
</dbReference>
<dbReference type="Pfam" id="PF00106">
    <property type="entry name" value="adh_short"/>
    <property type="match status" value="1"/>
</dbReference>
<dbReference type="PANTHER" id="PTHR24320">
    <property type="entry name" value="RETINOL DEHYDROGENASE"/>
    <property type="match status" value="1"/>
</dbReference>
<evidence type="ECO:0000313" key="6">
    <source>
        <dbReference type="Proteomes" id="UP000462212"/>
    </source>
</evidence>
<sequence length="321" mass="34744">MVSKFSAIFPPAPSFTEQHLSDQTGKVFIITGSASGVGFELARLLYSKNGCVYIAARSRARADGAIAKLQRVVPGSKGRLMPLVVDVADLGTIKEAVEQFLAQESRLDVLVHNAGVMEPPVGSRTVLGHDLEIGTHCLGPFVLTHLLLDVLKRTATAAATLIPAPSNSVRILWIASYLSLGPPPGGMVFDDAGGPKAIPKVFPNYMQSKVGSAWLASEFATRLEQDGIMSVAVHPGLMRTELQKTMPLPGRMLMSLLFKPAVYGAYTELYAAFSPELTVEKIRGGYVIAWGRIEPVPKDIADVQKAAKFWRYCERETSAYL</sequence>
<dbReference type="Gene3D" id="3.40.50.720">
    <property type="entry name" value="NAD(P)-binding Rossmann-like Domain"/>
    <property type="match status" value="1"/>
</dbReference>
<dbReference type="InterPro" id="IPR002347">
    <property type="entry name" value="SDR_fam"/>
</dbReference>
<evidence type="ECO:0000259" key="4">
    <source>
        <dbReference type="SMART" id="SM00822"/>
    </source>
</evidence>
<dbReference type="PANTHER" id="PTHR24320:SF236">
    <property type="entry name" value="SHORT-CHAIN DEHYDROGENASE-RELATED"/>
    <property type="match status" value="1"/>
</dbReference>
<evidence type="ECO:0000313" key="5">
    <source>
        <dbReference type="EMBL" id="TVY35103.1"/>
    </source>
</evidence>
<dbReference type="PRINTS" id="PR00081">
    <property type="entry name" value="GDHRDH"/>
</dbReference>
<organism evidence="5 6">
    <name type="scientific">Lachnellula subtilissima</name>
    <dbReference type="NCBI Taxonomy" id="602034"/>
    <lineage>
        <taxon>Eukaryota</taxon>
        <taxon>Fungi</taxon>
        <taxon>Dikarya</taxon>
        <taxon>Ascomycota</taxon>
        <taxon>Pezizomycotina</taxon>
        <taxon>Leotiomycetes</taxon>
        <taxon>Helotiales</taxon>
        <taxon>Lachnaceae</taxon>
        <taxon>Lachnellula</taxon>
    </lineage>
</organism>
<dbReference type="OrthoDB" id="191139at2759"/>
<keyword evidence="3" id="KW-0560">Oxidoreductase</keyword>
<comment type="similarity">
    <text evidence="1">Belongs to the short-chain dehydrogenases/reductases (SDR) family.</text>
</comment>
<accession>A0A8H8RIG7</accession>
<evidence type="ECO:0000256" key="3">
    <source>
        <dbReference type="ARBA" id="ARBA00023002"/>
    </source>
</evidence>
<protein>
    <submittedName>
        <fullName evidence="5">Putative oxidoreductase</fullName>
    </submittedName>
</protein>